<keyword evidence="9" id="KW-1185">Reference proteome</keyword>
<dbReference type="SUPFAM" id="SSF48452">
    <property type="entry name" value="TPR-like"/>
    <property type="match status" value="1"/>
</dbReference>
<dbReference type="Pfam" id="PF12733">
    <property type="entry name" value="Cadherin-like"/>
    <property type="match status" value="1"/>
</dbReference>
<protein>
    <recommendedName>
        <fullName evidence="7">RING-type domain-containing protein</fullName>
    </recommendedName>
</protein>
<dbReference type="InterPro" id="IPR019734">
    <property type="entry name" value="TPR_rpt"/>
</dbReference>
<accession>A0AAD5XRX2</accession>
<dbReference type="EMBL" id="JADGJQ010000014">
    <property type="protein sequence ID" value="KAJ3180982.1"/>
    <property type="molecule type" value="Genomic_DNA"/>
</dbReference>
<dbReference type="SUPFAM" id="SSF57850">
    <property type="entry name" value="RING/U-box"/>
    <property type="match status" value="1"/>
</dbReference>
<dbReference type="Gene3D" id="1.25.40.10">
    <property type="entry name" value="Tetratricopeptide repeat domain"/>
    <property type="match status" value="1"/>
</dbReference>
<dbReference type="AlphaFoldDB" id="A0AAD5XRX2"/>
<feature type="repeat" description="TPR" evidence="5">
    <location>
        <begin position="635"/>
        <end position="668"/>
    </location>
</feature>
<feature type="domain" description="RING-type" evidence="7">
    <location>
        <begin position="222"/>
        <end position="282"/>
    </location>
</feature>
<dbReference type="GO" id="GO:0005737">
    <property type="term" value="C:cytoplasm"/>
    <property type="evidence" value="ECO:0007669"/>
    <property type="project" value="UniProtKB-ARBA"/>
</dbReference>
<dbReference type="Proteomes" id="UP001212152">
    <property type="component" value="Unassembled WGS sequence"/>
</dbReference>
<evidence type="ECO:0000259" key="7">
    <source>
        <dbReference type="PROSITE" id="PS50089"/>
    </source>
</evidence>
<evidence type="ECO:0000256" key="6">
    <source>
        <dbReference type="SAM" id="MobiDB-lite"/>
    </source>
</evidence>
<evidence type="ECO:0000256" key="2">
    <source>
        <dbReference type="ARBA" id="ARBA00022771"/>
    </source>
</evidence>
<sequence>MDDSTLKSLAVTATGSKESSVVSLEPAFNRSIKSYSCTVGSDVAAIRVRAVVNEADSFFQVAKADGEGVVHVREGINDIELKVDAHDGSSSVYIISLLRPPAADATLRSLTFSSGLLRPDFHRAETRYLLQLADPLLRTLECSAPPLDSCARVTVSSPHSETKAGGSGGDATVGLYLGDSPVEITITASNGAANQKVFVTARREKPPVYPKPSDSADLDLVCSVCTCTVFRPRKHIPGENSGCAHHFCLTCLDLLTDSSSAAAAHDAAGTHVEPTTATCPLCPTGAAQWGNNPLLDPDPAAETRIAALRVACPFERFGCKMTSIEARVVADHLAACAFAPSRCDECKRGCIARSELEGGRHKIPCTVACDCGVKIRTDESAFHALGCPLAHPAPAVADTTAAVVASTWESDLVDKKLLSTSSVADCIAAAEARKALYAKSLAEAQSLAADTFGQSTARPDTQPLLEAAGLYATAIAINAAGGKVNDPSLHLSLGLALEEASLCNKHFPAAQASRADRSSQPDLNAAAAESFMMDEVNGLLDSLGVPKSASDAVKIREIEGEYTRLNALALSDEAAEVMGLHAFLVKKVAAASGTGGWNDEAGGGGGGGLDGNTDLNTAHAVEKYRAAVRLDPMSPEANFYLGRQLLITGQTDEALQCVRKAVGLKPLWEPARTMLGLALANTYKAETPIPAFAECIHYLSEALDEHRLSPSRLSSETPSFLTTLDVHPHIATLHLTLARAQRLTGHPVAATETLTTLLSILPDILRATPARAPHAATLAAALAETLAALLRVLGPQTNTTAAPFRHRHNLLTTCLLPTARCLAERFSITDAAAGPTASALAAATTQLNIVRALVWASPRNPTALSALGAAQLDMFDARTRRGGPHAESAAALLLDEAEQSFCAAIEAEAGGEFGVRVPPGQVASQAWWGAWRDEDAVVKAKVATAAAAAAAVKKEAKPATGAGNASKAPVRKAPSGASSAAAAPAPKPVAGVRAGPVGNKAAAPAGKSPAAAVTKTPALATAAKASSTEKLQAKAASSTAVAAAGKATRSAATKPTADSKPPIKPLAMARKPVLPAIKPGK</sequence>
<feature type="region of interest" description="Disordered" evidence="6">
    <location>
        <begin position="953"/>
        <end position="988"/>
    </location>
</feature>
<evidence type="ECO:0000256" key="4">
    <source>
        <dbReference type="PROSITE-ProRule" id="PRU00175"/>
    </source>
</evidence>
<gene>
    <name evidence="8" type="ORF">HDU87_001630</name>
</gene>
<evidence type="ECO:0000313" key="9">
    <source>
        <dbReference type="Proteomes" id="UP001212152"/>
    </source>
</evidence>
<feature type="region of interest" description="Disordered" evidence="6">
    <location>
        <begin position="1021"/>
        <end position="1081"/>
    </location>
</feature>
<evidence type="ECO:0000256" key="1">
    <source>
        <dbReference type="ARBA" id="ARBA00022723"/>
    </source>
</evidence>
<keyword evidence="5" id="KW-0802">TPR repeat</keyword>
<dbReference type="PANTHER" id="PTHR10131:SF94">
    <property type="entry name" value="TNF RECEPTOR-ASSOCIATED FACTOR 4"/>
    <property type="match status" value="1"/>
</dbReference>
<comment type="caution">
    <text evidence="8">The sequence shown here is derived from an EMBL/GenBank/DDBJ whole genome shotgun (WGS) entry which is preliminary data.</text>
</comment>
<dbReference type="InterPro" id="IPR001841">
    <property type="entry name" value="Znf_RING"/>
</dbReference>
<dbReference type="PROSITE" id="PS00518">
    <property type="entry name" value="ZF_RING_1"/>
    <property type="match status" value="1"/>
</dbReference>
<keyword evidence="2 4" id="KW-0863">Zinc-finger</keyword>
<organism evidence="8 9">
    <name type="scientific">Geranomyces variabilis</name>
    <dbReference type="NCBI Taxonomy" id="109894"/>
    <lineage>
        <taxon>Eukaryota</taxon>
        <taxon>Fungi</taxon>
        <taxon>Fungi incertae sedis</taxon>
        <taxon>Chytridiomycota</taxon>
        <taxon>Chytridiomycota incertae sedis</taxon>
        <taxon>Chytridiomycetes</taxon>
        <taxon>Spizellomycetales</taxon>
        <taxon>Powellomycetaceae</taxon>
        <taxon>Geranomyces</taxon>
    </lineage>
</organism>
<keyword evidence="1" id="KW-0479">Metal-binding</keyword>
<keyword evidence="3" id="KW-0862">Zinc</keyword>
<name>A0AAD5XRX2_9FUNG</name>
<dbReference type="PROSITE" id="PS50089">
    <property type="entry name" value="ZF_RING_2"/>
    <property type="match status" value="1"/>
</dbReference>
<evidence type="ECO:0000256" key="5">
    <source>
        <dbReference type="PROSITE-ProRule" id="PRU00339"/>
    </source>
</evidence>
<dbReference type="InterPro" id="IPR013083">
    <property type="entry name" value="Znf_RING/FYVE/PHD"/>
</dbReference>
<dbReference type="Gene3D" id="3.30.40.10">
    <property type="entry name" value="Zinc/RING finger domain, C3HC4 (zinc finger)"/>
    <property type="match status" value="1"/>
</dbReference>
<dbReference type="PROSITE" id="PS50005">
    <property type="entry name" value="TPR"/>
    <property type="match status" value="1"/>
</dbReference>
<feature type="compositionally biased region" description="Low complexity" evidence="6">
    <location>
        <begin position="971"/>
        <end position="988"/>
    </location>
</feature>
<evidence type="ECO:0000313" key="8">
    <source>
        <dbReference type="EMBL" id="KAJ3180982.1"/>
    </source>
</evidence>
<dbReference type="InterPro" id="IPR025883">
    <property type="entry name" value="Cadherin-like_domain"/>
</dbReference>
<dbReference type="InterPro" id="IPR011990">
    <property type="entry name" value="TPR-like_helical_dom_sf"/>
</dbReference>
<feature type="compositionally biased region" description="Low complexity" evidence="6">
    <location>
        <begin position="1021"/>
        <end position="1054"/>
    </location>
</feature>
<dbReference type="PANTHER" id="PTHR10131">
    <property type="entry name" value="TNF RECEPTOR ASSOCIATED FACTOR"/>
    <property type="match status" value="1"/>
</dbReference>
<dbReference type="InterPro" id="IPR017907">
    <property type="entry name" value="Znf_RING_CS"/>
</dbReference>
<reference evidence="8" key="1">
    <citation type="submission" date="2020-05" db="EMBL/GenBank/DDBJ databases">
        <title>Phylogenomic resolution of chytrid fungi.</title>
        <authorList>
            <person name="Stajich J.E."/>
            <person name="Amses K."/>
            <person name="Simmons R."/>
            <person name="Seto K."/>
            <person name="Myers J."/>
            <person name="Bonds A."/>
            <person name="Quandt C.A."/>
            <person name="Barry K."/>
            <person name="Liu P."/>
            <person name="Grigoriev I."/>
            <person name="Longcore J.E."/>
            <person name="James T.Y."/>
        </authorList>
    </citation>
    <scope>NUCLEOTIDE SEQUENCE</scope>
    <source>
        <strain evidence="8">JEL0379</strain>
    </source>
</reference>
<dbReference type="GO" id="GO:0008270">
    <property type="term" value="F:zinc ion binding"/>
    <property type="evidence" value="ECO:0007669"/>
    <property type="project" value="UniProtKB-KW"/>
</dbReference>
<evidence type="ECO:0000256" key="3">
    <source>
        <dbReference type="ARBA" id="ARBA00022833"/>
    </source>
</evidence>
<proteinExistence type="predicted"/>